<dbReference type="HOGENOM" id="CLU_915660_0_0_1"/>
<evidence type="ECO:0000256" key="1">
    <source>
        <dbReference type="SAM" id="MobiDB-lite"/>
    </source>
</evidence>
<feature type="region of interest" description="Disordered" evidence="1">
    <location>
        <begin position="30"/>
        <end position="74"/>
    </location>
</feature>
<accession>R9PCS9</accession>
<reference evidence="3" key="1">
    <citation type="journal article" date="2013" name="Genome Announc.">
        <title>Draft genome sequence of the basidiomycetous yeast-like fungus Pseudozyma hubeiensis SY62, which produces an abundant amount of the biosurfactant mannosylerythritol lipids.</title>
        <authorList>
            <person name="Konishi M."/>
            <person name="Hatada Y."/>
            <person name="Horiuchi J."/>
        </authorList>
    </citation>
    <scope>NUCLEOTIDE SEQUENCE [LARGE SCALE GENOMIC DNA]</scope>
    <source>
        <strain evidence="3">SY62</strain>
    </source>
</reference>
<dbReference type="AlphaFoldDB" id="R9PCS9"/>
<dbReference type="Proteomes" id="UP000014071">
    <property type="component" value="Unassembled WGS sequence"/>
</dbReference>
<keyword evidence="3" id="KW-1185">Reference proteome</keyword>
<organism evidence="2 3">
    <name type="scientific">Pseudozyma hubeiensis (strain SY62)</name>
    <name type="common">Yeast</name>
    <dbReference type="NCBI Taxonomy" id="1305764"/>
    <lineage>
        <taxon>Eukaryota</taxon>
        <taxon>Fungi</taxon>
        <taxon>Dikarya</taxon>
        <taxon>Basidiomycota</taxon>
        <taxon>Ustilaginomycotina</taxon>
        <taxon>Ustilaginomycetes</taxon>
        <taxon>Ustilaginales</taxon>
        <taxon>Ustilaginaceae</taxon>
        <taxon>Pseudozyma</taxon>
    </lineage>
</organism>
<feature type="compositionally biased region" description="Basic and acidic residues" evidence="1">
    <location>
        <begin position="241"/>
        <end position="250"/>
    </location>
</feature>
<evidence type="ECO:0000313" key="3">
    <source>
        <dbReference type="Proteomes" id="UP000014071"/>
    </source>
</evidence>
<dbReference type="GeneID" id="24112069"/>
<dbReference type="RefSeq" id="XP_012192790.1">
    <property type="nucleotide sequence ID" value="XM_012337400.1"/>
</dbReference>
<feature type="compositionally biased region" description="Basic and acidic residues" evidence="1">
    <location>
        <begin position="225"/>
        <end position="234"/>
    </location>
</feature>
<feature type="region of interest" description="Disordered" evidence="1">
    <location>
        <begin position="210"/>
        <end position="264"/>
    </location>
</feature>
<sequence length="304" mass="34707">MRVSPRHWYGEDFGSAEKVRNRYDKLVGGIRRNKMRQRRSHGVADSVPKWQSPAQHPASRKVPNVEKEGGPKGLWLRRSHRGPLPFRPSLYALSFNDLLIPSLVDDLEEATVSMEEELSFELLRRYYGYDHVRDAQSDEPRESLDPVISIDRSHGCFTPYELCDGTYHAPSSYRQEEAFPQQPAQLYDTSSLGQHFDFHRAEQQGLVAPPSLPAVRAGRQPSFPARDDGAHSQRIDSAARSFDRNADPRSEQSTTVHAEPMPGRRVQLVPVTTLRKRIDATIHNDFADLWRGTHHSFQSQMQQS</sequence>
<name>R9PCS9_PSEHS</name>
<gene>
    <name evidence="2" type="ORF">PHSY_006803</name>
</gene>
<proteinExistence type="predicted"/>
<dbReference type="EMBL" id="DF238829">
    <property type="protein sequence ID" value="GAC99203.1"/>
    <property type="molecule type" value="Genomic_DNA"/>
</dbReference>
<evidence type="ECO:0000313" key="2">
    <source>
        <dbReference type="EMBL" id="GAC99203.1"/>
    </source>
</evidence>
<feature type="compositionally biased region" description="Basic residues" evidence="1">
    <location>
        <begin position="31"/>
        <end position="41"/>
    </location>
</feature>
<protein>
    <submittedName>
        <fullName evidence="2">Uncharacterized protein</fullName>
    </submittedName>
</protein>